<keyword evidence="6" id="KW-0472">Membrane</keyword>
<name>A0AAD5BBC8_9ASCO</name>
<evidence type="ECO:0000256" key="2">
    <source>
        <dbReference type="ARBA" id="ARBA00022676"/>
    </source>
</evidence>
<keyword evidence="4" id="KW-0812">Transmembrane</keyword>
<comment type="subcellular location">
    <subcellularLocation>
        <location evidence="1">Membrane</location>
        <topology evidence="1">Multi-pass membrane protein</topology>
    </subcellularLocation>
</comment>
<protein>
    <submittedName>
        <fullName evidence="7">HSX11</fullName>
    </submittedName>
</protein>
<dbReference type="GO" id="GO:0008120">
    <property type="term" value="F:ceramide glucosyltransferase activity"/>
    <property type="evidence" value="ECO:0007669"/>
    <property type="project" value="TreeGrafter"/>
</dbReference>
<sequence length="225" mass="25588">MYRKSDLDQAVKLIPFKNSAFFSDAQVKADAQYYTSLGGGGSGHAIKFFARYIGEDNMIGLALWENCNGRTGLTGDVVVQPLSRNDNTVYDYMERRVRWLRVRKYMVLLATCIEPTTESIMCGIYGTFGTSTLFLNQWFSIKCCLSSRSSSSSSSSIVTYLPRWMDDTHVVSSGREAIEWLQVWILREVLALPIWIEAMWGHEIDWRGRPIRIKKDLTAEEVGKG</sequence>
<gene>
    <name evidence="7" type="ORF">KGF57_004359</name>
</gene>
<evidence type="ECO:0000256" key="4">
    <source>
        <dbReference type="ARBA" id="ARBA00022692"/>
    </source>
</evidence>
<dbReference type="GO" id="GO:0016020">
    <property type="term" value="C:membrane"/>
    <property type="evidence" value="ECO:0007669"/>
    <property type="project" value="UniProtKB-SubCell"/>
</dbReference>
<comment type="caution">
    <text evidence="7">The sequence shown here is derived from an EMBL/GenBank/DDBJ whole genome shotgun (WGS) entry which is preliminary data.</text>
</comment>
<dbReference type="GO" id="GO:0006679">
    <property type="term" value="P:glucosylceramide biosynthetic process"/>
    <property type="evidence" value="ECO:0007669"/>
    <property type="project" value="TreeGrafter"/>
</dbReference>
<dbReference type="EMBL" id="JAIHNG010000158">
    <property type="protein sequence ID" value="KAI5950297.1"/>
    <property type="molecule type" value="Genomic_DNA"/>
</dbReference>
<evidence type="ECO:0000313" key="7">
    <source>
        <dbReference type="EMBL" id="KAI5950297.1"/>
    </source>
</evidence>
<reference evidence="7 8" key="1">
    <citation type="journal article" date="2022" name="DNA Res.">
        <title>Genome analysis of five recently described species of the CUG-Ser clade uncovers Candida theae as a new hybrid lineage with pathogenic potential in the Candida parapsilosis species complex.</title>
        <authorList>
            <person name="Mixao V."/>
            <person name="Del Olmo V."/>
            <person name="Hegedusova E."/>
            <person name="Saus E."/>
            <person name="Pryszcz L."/>
            <person name="Cillingova A."/>
            <person name="Nosek J."/>
            <person name="Gabaldon T."/>
        </authorList>
    </citation>
    <scope>NUCLEOTIDE SEQUENCE [LARGE SCALE GENOMIC DNA]</scope>
    <source>
        <strain evidence="7 8">CBS 12239</strain>
    </source>
</reference>
<evidence type="ECO:0000256" key="5">
    <source>
        <dbReference type="ARBA" id="ARBA00022989"/>
    </source>
</evidence>
<keyword evidence="2" id="KW-0328">Glycosyltransferase</keyword>
<dbReference type="InterPro" id="IPR025993">
    <property type="entry name" value="Ceramide_glucosylTrfase"/>
</dbReference>
<dbReference type="GeneID" id="76152403"/>
<accession>A0AAD5BBC8</accession>
<keyword evidence="8" id="KW-1185">Reference proteome</keyword>
<dbReference type="PANTHER" id="PTHR12726:SF0">
    <property type="entry name" value="CERAMIDE GLUCOSYLTRANSFERASE"/>
    <property type="match status" value="1"/>
</dbReference>
<keyword evidence="5" id="KW-1133">Transmembrane helix</keyword>
<dbReference type="Proteomes" id="UP001204833">
    <property type="component" value="Unassembled WGS sequence"/>
</dbReference>
<dbReference type="PANTHER" id="PTHR12726">
    <property type="entry name" value="CERAMIDE GLUCOSYLTRANSFERASE"/>
    <property type="match status" value="1"/>
</dbReference>
<keyword evidence="3" id="KW-0808">Transferase</keyword>
<evidence type="ECO:0000256" key="6">
    <source>
        <dbReference type="ARBA" id="ARBA00023136"/>
    </source>
</evidence>
<dbReference type="AlphaFoldDB" id="A0AAD5BBC8"/>
<organism evidence="7 8">
    <name type="scientific">Candida theae</name>
    <dbReference type="NCBI Taxonomy" id="1198502"/>
    <lineage>
        <taxon>Eukaryota</taxon>
        <taxon>Fungi</taxon>
        <taxon>Dikarya</taxon>
        <taxon>Ascomycota</taxon>
        <taxon>Saccharomycotina</taxon>
        <taxon>Pichiomycetes</taxon>
        <taxon>Debaryomycetaceae</taxon>
        <taxon>Candida/Lodderomyces clade</taxon>
        <taxon>Candida</taxon>
    </lineage>
</organism>
<evidence type="ECO:0000256" key="1">
    <source>
        <dbReference type="ARBA" id="ARBA00004141"/>
    </source>
</evidence>
<evidence type="ECO:0000256" key="3">
    <source>
        <dbReference type="ARBA" id="ARBA00022679"/>
    </source>
</evidence>
<proteinExistence type="predicted"/>
<evidence type="ECO:0000313" key="8">
    <source>
        <dbReference type="Proteomes" id="UP001204833"/>
    </source>
</evidence>
<dbReference type="RefSeq" id="XP_051607167.1">
    <property type="nucleotide sequence ID" value="XM_051753861.1"/>
</dbReference>